<name>A0A564YCP7_HYMDI</name>
<proteinExistence type="predicted"/>
<protein>
    <submittedName>
        <fullName evidence="1">Uncharacterized protein</fullName>
    </submittedName>
</protein>
<dbReference type="AlphaFoldDB" id="A0A564YCP7"/>
<accession>A0A564YCP7</accession>
<gene>
    <name evidence="1" type="ORF">WMSIL1_LOCUS4954</name>
</gene>
<dbReference type="Proteomes" id="UP000321570">
    <property type="component" value="Unassembled WGS sequence"/>
</dbReference>
<evidence type="ECO:0000313" key="1">
    <source>
        <dbReference type="EMBL" id="VUZ44749.1"/>
    </source>
</evidence>
<reference evidence="1 2" key="1">
    <citation type="submission" date="2019-07" db="EMBL/GenBank/DDBJ databases">
        <authorList>
            <person name="Jastrzebski P J."/>
            <person name="Paukszto L."/>
            <person name="Jastrzebski P J."/>
        </authorList>
    </citation>
    <scope>NUCLEOTIDE SEQUENCE [LARGE SCALE GENOMIC DNA]</scope>
    <source>
        <strain evidence="1 2">WMS-il1</strain>
    </source>
</reference>
<dbReference type="EMBL" id="CABIJS010000144">
    <property type="protein sequence ID" value="VUZ44749.1"/>
    <property type="molecule type" value="Genomic_DNA"/>
</dbReference>
<evidence type="ECO:0000313" key="2">
    <source>
        <dbReference type="Proteomes" id="UP000321570"/>
    </source>
</evidence>
<keyword evidence="2" id="KW-1185">Reference proteome</keyword>
<sequence length="62" mass="7201">MKWPPQGRERSAINALLTHSTPEFVTRVHGMMDENPGRSMCNILPKIFKCLKEQQDIRNVIH</sequence>
<organism evidence="1 2">
    <name type="scientific">Hymenolepis diminuta</name>
    <name type="common">Rat tapeworm</name>
    <dbReference type="NCBI Taxonomy" id="6216"/>
    <lineage>
        <taxon>Eukaryota</taxon>
        <taxon>Metazoa</taxon>
        <taxon>Spiralia</taxon>
        <taxon>Lophotrochozoa</taxon>
        <taxon>Platyhelminthes</taxon>
        <taxon>Cestoda</taxon>
        <taxon>Eucestoda</taxon>
        <taxon>Cyclophyllidea</taxon>
        <taxon>Hymenolepididae</taxon>
        <taxon>Hymenolepis</taxon>
    </lineage>
</organism>